<accession>A0A134ACC1</accession>
<dbReference type="HAMAP" id="MF_01197">
    <property type="entry name" value="SepF"/>
    <property type="match status" value="1"/>
</dbReference>
<evidence type="ECO:0000256" key="5">
    <source>
        <dbReference type="HAMAP-Rule" id="MF_01197"/>
    </source>
</evidence>
<evidence type="ECO:0000256" key="2">
    <source>
        <dbReference type="ARBA" id="ARBA00023210"/>
    </source>
</evidence>
<comment type="caution">
    <text evidence="6">The sequence shown here is derived from an EMBL/GenBank/DDBJ whole genome shotgun (WGS) entry which is preliminary data.</text>
</comment>
<organism evidence="6 7">
    <name type="scientific">Aedoeadaptatus coxii</name>
    <dbReference type="NCBI Taxonomy" id="755172"/>
    <lineage>
        <taxon>Bacteria</taxon>
        <taxon>Bacillati</taxon>
        <taxon>Bacillota</taxon>
        <taxon>Tissierellia</taxon>
        <taxon>Tissierellales</taxon>
        <taxon>Peptoniphilaceae</taxon>
        <taxon>Aedoeadaptatus</taxon>
    </lineage>
</organism>
<evidence type="ECO:0000256" key="4">
    <source>
        <dbReference type="ARBA" id="ARBA00044936"/>
    </source>
</evidence>
<evidence type="ECO:0000256" key="3">
    <source>
        <dbReference type="ARBA" id="ARBA00023306"/>
    </source>
</evidence>
<dbReference type="Gene3D" id="3.30.110.150">
    <property type="entry name" value="SepF-like protein"/>
    <property type="match status" value="1"/>
</dbReference>
<sequence length="167" mass="19027">MENDIIKEEDMADFGSKLKKAFGFGDDYDYDDEYEYTEDEKFQTTEVEPITTTRTQKAAPSVRHKDNGSVLSIQTKASMVITIHEPLSYDESPKIVDDLKEHKAVVLNFEQLDLDVKREIFDFVNGALYAIEGKIQKVNKDIFILAPANIAIDGLKEELQNSGIFPW</sequence>
<keyword evidence="1 5" id="KW-0132">Cell division</keyword>
<dbReference type="PANTHER" id="PTHR35798:SF1">
    <property type="entry name" value="CELL DIVISION PROTEIN SEPF"/>
    <property type="match status" value="1"/>
</dbReference>
<evidence type="ECO:0000313" key="7">
    <source>
        <dbReference type="Proteomes" id="UP000070442"/>
    </source>
</evidence>
<dbReference type="EMBL" id="LSDG01000045">
    <property type="protein sequence ID" value="KXB65170.1"/>
    <property type="molecule type" value="Genomic_DNA"/>
</dbReference>
<gene>
    <name evidence="5" type="primary">sepF</name>
    <name evidence="6" type="ORF">HMPREF1863_01678</name>
</gene>
<dbReference type="AlphaFoldDB" id="A0A134ACC1"/>
<keyword evidence="2 5" id="KW-0717">Septation</keyword>
<proteinExistence type="inferred from homology"/>
<keyword evidence="7" id="KW-1185">Reference proteome</keyword>
<evidence type="ECO:0000313" key="6">
    <source>
        <dbReference type="EMBL" id="KXB65170.1"/>
    </source>
</evidence>
<dbReference type="InterPro" id="IPR023052">
    <property type="entry name" value="Cell_div_SepF"/>
</dbReference>
<reference evidence="7" key="1">
    <citation type="submission" date="2016-01" db="EMBL/GenBank/DDBJ databases">
        <authorList>
            <person name="Mitreva M."/>
            <person name="Pepin K.H."/>
            <person name="Mihindukulasuriya K.A."/>
            <person name="Fulton R."/>
            <person name="Fronick C."/>
            <person name="O'Laughlin M."/>
            <person name="Miner T."/>
            <person name="Herter B."/>
            <person name="Rosa B.A."/>
            <person name="Cordes M."/>
            <person name="Tomlinson C."/>
            <person name="Wollam A."/>
            <person name="Palsikar V.B."/>
            <person name="Mardis E.R."/>
            <person name="Wilson R.K."/>
        </authorList>
    </citation>
    <scope>NUCLEOTIDE SEQUENCE [LARGE SCALE GENOMIC DNA]</scope>
    <source>
        <strain evidence="7">DNF00729</strain>
    </source>
</reference>
<dbReference type="GO" id="GO:0005737">
    <property type="term" value="C:cytoplasm"/>
    <property type="evidence" value="ECO:0007669"/>
    <property type="project" value="UniProtKB-SubCell"/>
</dbReference>
<keyword evidence="3 5" id="KW-0131">Cell cycle</keyword>
<dbReference type="PANTHER" id="PTHR35798">
    <property type="entry name" value="CELL DIVISION PROTEIN SEPF"/>
    <property type="match status" value="1"/>
</dbReference>
<keyword evidence="5" id="KW-0963">Cytoplasm</keyword>
<dbReference type="GO" id="GO:0043093">
    <property type="term" value="P:FtsZ-dependent cytokinesis"/>
    <property type="evidence" value="ECO:0007669"/>
    <property type="project" value="UniProtKB-UniRule"/>
</dbReference>
<comment type="subunit">
    <text evidence="5">Homodimer. Interacts with FtsZ.</text>
</comment>
<comment type="similarity">
    <text evidence="5">Belongs to the SepF family.</text>
</comment>
<evidence type="ECO:0000256" key="1">
    <source>
        <dbReference type="ARBA" id="ARBA00022618"/>
    </source>
</evidence>
<dbReference type="InterPro" id="IPR038594">
    <property type="entry name" value="SepF-like_sf"/>
</dbReference>
<dbReference type="InterPro" id="IPR007561">
    <property type="entry name" value="Cell_div_SepF/SepF-rel"/>
</dbReference>
<dbReference type="Proteomes" id="UP000070442">
    <property type="component" value="Unassembled WGS sequence"/>
</dbReference>
<comment type="subcellular location">
    <subcellularLocation>
        <location evidence="5">Cytoplasm</location>
    </subcellularLocation>
    <text evidence="5">Localizes to the division site, in a FtsZ-dependent manner.</text>
</comment>
<protein>
    <recommendedName>
        <fullName evidence="5">Cell division protein SepF</fullName>
    </recommendedName>
</protein>
<dbReference type="Pfam" id="PF04472">
    <property type="entry name" value="SepF"/>
    <property type="match status" value="1"/>
</dbReference>
<dbReference type="PATRIC" id="fig|755172.3.peg.1639"/>
<name>A0A134ACC1_9FIRM</name>
<comment type="function">
    <text evidence="4 5">Cell division protein that is part of the divisome complex and is recruited early to the Z-ring. Probably stimulates Z-ring formation, perhaps through the cross-linking of FtsZ protofilaments. Its function overlaps with FtsA.</text>
</comment>
<dbReference type="STRING" id="755172.HMPREF1863_01678"/>
<dbReference type="GO" id="GO:0000917">
    <property type="term" value="P:division septum assembly"/>
    <property type="evidence" value="ECO:0007669"/>
    <property type="project" value="UniProtKB-KW"/>
</dbReference>